<protein>
    <recommendedName>
        <fullName evidence="4">Fibrobacter succinogene major paralogous domain protein</fullName>
    </recommendedName>
</protein>
<evidence type="ECO:0000313" key="3">
    <source>
        <dbReference type="Proteomes" id="UP000004394"/>
    </source>
</evidence>
<evidence type="ECO:0000256" key="1">
    <source>
        <dbReference type="SAM" id="MobiDB-lite"/>
    </source>
</evidence>
<feature type="non-terminal residue" evidence="2">
    <location>
        <position position="1"/>
    </location>
</feature>
<gene>
    <name evidence="2" type="ORF">HMPREF0658_0963</name>
</gene>
<name>E0NS12_9BACT</name>
<dbReference type="BioCyc" id="PMAR862515-HMP:GMOO-979-MONOMER"/>
<dbReference type="EMBL" id="AEEI01000032">
    <property type="protein sequence ID" value="EFM02106.1"/>
    <property type="molecule type" value="Genomic_DNA"/>
</dbReference>
<organism evidence="2 3">
    <name type="scientific">Hoylesella marshii DSM 16973 = JCM 13450</name>
    <dbReference type="NCBI Taxonomy" id="862515"/>
    <lineage>
        <taxon>Bacteria</taxon>
        <taxon>Pseudomonadati</taxon>
        <taxon>Bacteroidota</taxon>
        <taxon>Bacteroidia</taxon>
        <taxon>Bacteroidales</taxon>
        <taxon>Prevotellaceae</taxon>
        <taxon>Hoylesella</taxon>
    </lineage>
</organism>
<feature type="region of interest" description="Disordered" evidence="1">
    <location>
        <begin position="280"/>
        <end position="301"/>
    </location>
</feature>
<dbReference type="Proteomes" id="UP000004394">
    <property type="component" value="Unassembled WGS sequence"/>
</dbReference>
<dbReference type="RefSeq" id="WP_006948885.1">
    <property type="nucleotide sequence ID" value="NZ_GL397214.1"/>
</dbReference>
<comment type="caution">
    <text evidence="2">The sequence shown here is derived from an EMBL/GenBank/DDBJ whole genome shotgun (WGS) entry which is preliminary data.</text>
</comment>
<proteinExistence type="predicted"/>
<evidence type="ECO:0000313" key="2">
    <source>
        <dbReference type="EMBL" id="EFM02106.1"/>
    </source>
</evidence>
<evidence type="ECO:0008006" key="4">
    <source>
        <dbReference type="Google" id="ProtNLM"/>
    </source>
</evidence>
<dbReference type="AlphaFoldDB" id="E0NS12"/>
<sequence length="465" mass="49531">AGDKLFLNDGTDLQQSVRDNLGTQLVGSVTKVPTASFWFAGTFSNLNYPLRYTGKNGAKDKVTIAATQTQPLPADASHIGESGDCGTATATKSGNHYDFTLEHKAAYFTLTPFTTDATLVGGKLTKIKITANKPIAGTFDFDDSGLNTANAPASPSNSITLNLKGADNNGFTLPAAASVTANAATIVLPPGTYSPFNIEYTVTHPISGISATTTMNYPTVKFNAGKNKKLAPELAVTIPIHYLYSDGTTAPLAQAAGRTPIGVVIIEKTADKQGTAIALNDAPTQDPMPGGPTGTTRWGDGSNIDKSSDFNVIYNDMNGSHYTWDRNASINNVTKGETPTCYAFYTAAKYNPGPTITGTNISKWYLPAAGEFLRALELLGRAQKATAMELTTRFALDWNYLNSFFTAAGGTALQSYWYHTSSEVSLTKSVTIVLDGNGGLLPLNRYALTDMDDKGAEYVRPFIHF</sequence>
<keyword evidence="3" id="KW-1185">Reference proteome</keyword>
<dbReference type="HOGENOM" id="CLU_566892_0_0_10"/>
<accession>E0NS12</accession>
<reference evidence="2" key="1">
    <citation type="submission" date="2010-07" db="EMBL/GenBank/DDBJ databases">
        <authorList>
            <person name="Muzny D."/>
            <person name="Qin X."/>
            <person name="Deng J."/>
            <person name="Jiang H."/>
            <person name="Liu Y."/>
            <person name="Qu J."/>
            <person name="Song X.-Z."/>
            <person name="Zhang L."/>
            <person name="Thornton R."/>
            <person name="Coyle M."/>
            <person name="Francisco L."/>
            <person name="Jackson L."/>
            <person name="Javaid M."/>
            <person name="Korchina V."/>
            <person name="Kovar C."/>
            <person name="Mata R."/>
            <person name="Mathew T."/>
            <person name="Ngo R."/>
            <person name="Nguyen L."/>
            <person name="Nguyen N."/>
            <person name="Okwuonu G."/>
            <person name="Ongeri F."/>
            <person name="Pham C."/>
            <person name="Simmons D."/>
            <person name="Wilczek-Boney K."/>
            <person name="Hale W."/>
            <person name="Jakkamsetti A."/>
            <person name="Pham P."/>
            <person name="Ruth R."/>
            <person name="San Lucas F."/>
            <person name="Warren J."/>
            <person name="Zhang J."/>
            <person name="Zhao Z."/>
            <person name="Zhou C."/>
            <person name="Zhu D."/>
            <person name="Lee S."/>
            <person name="Bess C."/>
            <person name="Blankenburg K."/>
            <person name="Forbes L."/>
            <person name="Fu Q."/>
            <person name="Gubbala S."/>
            <person name="Hirani K."/>
            <person name="Jayaseelan J.C."/>
            <person name="Lara F."/>
            <person name="Munidasa M."/>
            <person name="Palculict T."/>
            <person name="Patil S."/>
            <person name="Pu L.-L."/>
            <person name="Saada N."/>
            <person name="Tang L."/>
            <person name="Weissenberger G."/>
            <person name="Zhu Y."/>
            <person name="Hemphill L."/>
            <person name="Shang Y."/>
            <person name="Youmans B."/>
            <person name="Ayvaz T."/>
            <person name="Ross M."/>
            <person name="Santibanez J."/>
            <person name="Aqrawi P."/>
            <person name="Gross S."/>
            <person name="Joshi V."/>
            <person name="Fowler G."/>
            <person name="Nazareth L."/>
            <person name="Reid J."/>
            <person name="Worley K."/>
            <person name="Petrosino J."/>
            <person name="Highlander S."/>
            <person name="Gibbs R."/>
        </authorList>
    </citation>
    <scope>NUCLEOTIDE SEQUENCE [LARGE SCALE GENOMIC DNA]</scope>
    <source>
        <strain evidence="2">DSM 16973</strain>
    </source>
</reference>